<evidence type="ECO:0000313" key="3">
    <source>
        <dbReference type="Proteomes" id="UP000290092"/>
    </source>
</evidence>
<dbReference type="InterPro" id="IPR037026">
    <property type="entry name" value="Vgr_OB-fold_dom_sf"/>
</dbReference>
<dbReference type="EMBL" id="NXID01000016">
    <property type="protein sequence ID" value="RXK16052.1"/>
    <property type="molecule type" value="Genomic_DNA"/>
</dbReference>
<dbReference type="NCBIfam" id="TIGR01644">
    <property type="entry name" value="phage_P2_V"/>
    <property type="match status" value="1"/>
</dbReference>
<dbReference type="KEGG" id="amyt:AMYT_0779"/>
<dbReference type="InterPro" id="IPR013046">
    <property type="entry name" value="GpV/Gp45"/>
</dbReference>
<feature type="compositionally biased region" description="Polar residues" evidence="1">
    <location>
        <begin position="214"/>
        <end position="226"/>
    </location>
</feature>
<keyword evidence="3" id="KW-1185">Reference proteome</keyword>
<sequence>MISLSELKRRLENIVQIGSVHEAKIIEGHHLARVVLDDDGINKRVSPFLPIKSLANSFGKAFFPVRSGEQVIVISPFGNINGGFIIRSIFHNKCKVPTGANEHTTVIEFEDGTKMFYDSKASKLEVDAVKTINIYCVDVNVEASKQAYVKAPNTIIESKTLVKGTLTVEGLTSLLGGMKVIPSEGVTIGAEFDCDIKTTKNISADGEISDKKGSLTNHTNNGYLRD</sequence>
<dbReference type="Gene3D" id="6.20.150.10">
    <property type="match status" value="1"/>
</dbReference>
<reference evidence="2 3" key="1">
    <citation type="submission" date="2017-09" db="EMBL/GenBank/DDBJ databases">
        <title>Genomics of the genus Arcobacter.</title>
        <authorList>
            <person name="Perez-Cataluna A."/>
            <person name="Figueras M.J."/>
            <person name="Salas-Masso N."/>
        </authorList>
    </citation>
    <scope>NUCLEOTIDE SEQUENCE [LARGE SCALE GENOMIC DNA]</scope>
    <source>
        <strain evidence="2 3">CECT 7386</strain>
    </source>
</reference>
<dbReference type="Gene3D" id="2.40.50.230">
    <property type="entry name" value="Gp5 N-terminal domain"/>
    <property type="match status" value="1"/>
</dbReference>
<dbReference type="RefSeq" id="WP_114841247.1">
    <property type="nucleotide sequence ID" value="NZ_CP031219.1"/>
</dbReference>
<dbReference type="Proteomes" id="UP000290092">
    <property type="component" value="Unassembled WGS sequence"/>
</dbReference>
<accession>A0AAX2AGC5</accession>
<organism evidence="2 3">
    <name type="scientific">Malaciobacter mytili LMG 24559</name>
    <dbReference type="NCBI Taxonomy" id="1032238"/>
    <lineage>
        <taxon>Bacteria</taxon>
        <taxon>Pseudomonadati</taxon>
        <taxon>Campylobacterota</taxon>
        <taxon>Epsilonproteobacteria</taxon>
        <taxon>Campylobacterales</taxon>
        <taxon>Arcobacteraceae</taxon>
        <taxon>Malaciobacter</taxon>
    </lineage>
</organism>
<gene>
    <name evidence="2" type="ORF">CP985_05620</name>
</gene>
<comment type="caution">
    <text evidence="2">The sequence shown here is derived from an EMBL/GenBank/DDBJ whole genome shotgun (WGS) entry which is preliminary data.</text>
</comment>
<protein>
    <submittedName>
        <fullName evidence="2">Baseplate assembly protein</fullName>
    </submittedName>
</protein>
<evidence type="ECO:0000313" key="2">
    <source>
        <dbReference type="EMBL" id="RXK16052.1"/>
    </source>
</evidence>
<name>A0AAX2AGC5_9BACT</name>
<proteinExistence type="predicted"/>
<dbReference type="AlphaFoldDB" id="A0AAX2AGC5"/>
<evidence type="ECO:0000256" key="1">
    <source>
        <dbReference type="SAM" id="MobiDB-lite"/>
    </source>
</evidence>
<feature type="region of interest" description="Disordered" evidence="1">
    <location>
        <begin position="207"/>
        <end position="226"/>
    </location>
</feature>